<comment type="caution">
    <text evidence="1">The sequence shown here is derived from an EMBL/GenBank/DDBJ whole genome shotgun (WGS) entry which is preliminary data.</text>
</comment>
<protein>
    <submittedName>
        <fullName evidence="1">Uncharacterized protein</fullName>
    </submittedName>
</protein>
<name>A0ABD0J2L0_9CAEN</name>
<dbReference type="EMBL" id="JACVVK020000708">
    <property type="protein sequence ID" value="KAK7453591.1"/>
    <property type="molecule type" value="Genomic_DNA"/>
</dbReference>
<evidence type="ECO:0000313" key="2">
    <source>
        <dbReference type="Proteomes" id="UP001519460"/>
    </source>
</evidence>
<dbReference type="AlphaFoldDB" id="A0ABD0J2L0"/>
<gene>
    <name evidence="1" type="ORF">BaRGS_00039630</name>
</gene>
<keyword evidence="2" id="KW-1185">Reference proteome</keyword>
<sequence length="82" mass="9436">MACRCIGELLDGMKEWGWRGGGKWDSMKMQESVWHGDADNWAGMKAQGLGWHEENWTGMMAQEFGWYSDAGNWHDMNMKFSG</sequence>
<accession>A0ABD0J2L0</accession>
<proteinExistence type="predicted"/>
<reference evidence="1 2" key="1">
    <citation type="journal article" date="2023" name="Sci. Data">
        <title>Genome assembly of the Korean intertidal mud-creeper Batillaria attramentaria.</title>
        <authorList>
            <person name="Patra A.K."/>
            <person name="Ho P.T."/>
            <person name="Jun S."/>
            <person name="Lee S.J."/>
            <person name="Kim Y."/>
            <person name="Won Y.J."/>
        </authorList>
    </citation>
    <scope>NUCLEOTIDE SEQUENCE [LARGE SCALE GENOMIC DNA]</scope>
    <source>
        <strain evidence="1">Wonlab-2016</strain>
    </source>
</reference>
<evidence type="ECO:0000313" key="1">
    <source>
        <dbReference type="EMBL" id="KAK7453591.1"/>
    </source>
</evidence>
<dbReference type="Proteomes" id="UP001519460">
    <property type="component" value="Unassembled WGS sequence"/>
</dbReference>
<organism evidence="1 2">
    <name type="scientific">Batillaria attramentaria</name>
    <dbReference type="NCBI Taxonomy" id="370345"/>
    <lineage>
        <taxon>Eukaryota</taxon>
        <taxon>Metazoa</taxon>
        <taxon>Spiralia</taxon>
        <taxon>Lophotrochozoa</taxon>
        <taxon>Mollusca</taxon>
        <taxon>Gastropoda</taxon>
        <taxon>Caenogastropoda</taxon>
        <taxon>Sorbeoconcha</taxon>
        <taxon>Cerithioidea</taxon>
        <taxon>Batillariidae</taxon>
        <taxon>Batillaria</taxon>
    </lineage>
</organism>